<evidence type="ECO:0000256" key="2">
    <source>
        <dbReference type="ARBA" id="ARBA00010218"/>
    </source>
</evidence>
<comment type="caution">
    <text evidence="9">The sequence shown here is derived from an EMBL/GenBank/DDBJ whole genome shotgun (WGS) entry which is preliminary data.</text>
</comment>
<feature type="region of interest" description="Disordered" evidence="7">
    <location>
        <begin position="720"/>
        <end position="743"/>
    </location>
</feature>
<dbReference type="Gene3D" id="4.10.240.10">
    <property type="entry name" value="Zn(2)-C6 fungal-type DNA-binding domain"/>
    <property type="match status" value="1"/>
</dbReference>
<dbReference type="CDD" id="cd00067">
    <property type="entry name" value="GAL4"/>
    <property type="match status" value="1"/>
</dbReference>
<evidence type="ECO:0000256" key="4">
    <source>
        <dbReference type="ARBA" id="ARBA00023015"/>
    </source>
</evidence>
<feature type="compositionally biased region" description="Low complexity" evidence="7">
    <location>
        <begin position="237"/>
        <end position="252"/>
    </location>
</feature>
<dbReference type="InterPro" id="IPR007219">
    <property type="entry name" value="XnlR_reg_dom"/>
</dbReference>
<dbReference type="Pfam" id="PF08574">
    <property type="entry name" value="Iwr1"/>
    <property type="match status" value="1"/>
</dbReference>
<dbReference type="GO" id="GO:0003677">
    <property type="term" value="F:DNA binding"/>
    <property type="evidence" value="ECO:0007669"/>
    <property type="project" value="UniProtKB-KW"/>
</dbReference>
<gene>
    <name evidence="9" type="ORF">RHS04_04169</name>
</gene>
<evidence type="ECO:0000256" key="3">
    <source>
        <dbReference type="ARBA" id="ARBA00022723"/>
    </source>
</evidence>
<dbReference type="PANTHER" id="PTHR47338:SF29">
    <property type="entry name" value="ZN(2)-C6 FUNGAL-TYPE DOMAIN-CONTAINING PROTEIN"/>
    <property type="match status" value="1"/>
</dbReference>
<dbReference type="GO" id="GO:0008270">
    <property type="term" value="F:zinc ion binding"/>
    <property type="evidence" value="ECO:0007669"/>
    <property type="project" value="InterPro"/>
</dbReference>
<dbReference type="EMBL" id="JACYCC010000037">
    <property type="protein sequence ID" value="KAF8679805.1"/>
    <property type="molecule type" value="Genomic_DNA"/>
</dbReference>
<evidence type="ECO:0000259" key="8">
    <source>
        <dbReference type="PROSITE" id="PS50048"/>
    </source>
</evidence>
<dbReference type="InterPro" id="IPR013883">
    <property type="entry name" value="TF_Iwr1_dom"/>
</dbReference>
<keyword evidence="3" id="KW-0479">Metal-binding</keyword>
<feature type="region of interest" description="Disordered" evidence="7">
    <location>
        <begin position="1076"/>
        <end position="1127"/>
    </location>
</feature>
<evidence type="ECO:0000313" key="10">
    <source>
        <dbReference type="Proteomes" id="UP000650582"/>
    </source>
</evidence>
<dbReference type="Pfam" id="PF04082">
    <property type="entry name" value="Fungal_trans"/>
    <property type="match status" value="1"/>
</dbReference>
<dbReference type="Pfam" id="PF24841">
    <property type="entry name" value="DUF7719"/>
    <property type="match status" value="1"/>
</dbReference>
<dbReference type="PANTHER" id="PTHR47338">
    <property type="entry name" value="ZN(II)2CYS6 TRANSCRIPTION FACTOR (EUROFUNG)-RELATED"/>
    <property type="match status" value="1"/>
</dbReference>
<protein>
    <submittedName>
        <fullName evidence="9">GAL4-like Zn(II)2Cys6 (Or C6 zinc) binuclear cluster DNA-binding domain</fullName>
    </submittedName>
</protein>
<accession>A0A8H7HAT3</accession>
<dbReference type="GO" id="GO:0006351">
    <property type="term" value="P:DNA-templated transcription"/>
    <property type="evidence" value="ECO:0007669"/>
    <property type="project" value="InterPro"/>
</dbReference>
<evidence type="ECO:0000256" key="7">
    <source>
        <dbReference type="SAM" id="MobiDB-lite"/>
    </source>
</evidence>
<dbReference type="SMART" id="SM00066">
    <property type="entry name" value="GAL4"/>
    <property type="match status" value="1"/>
</dbReference>
<dbReference type="InterPro" id="IPR056136">
    <property type="entry name" value="DUF7719"/>
</dbReference>
<reference evidence="9" key="1">
    <citation type="submission" date="2020-09" db="EMBL/GenBank/DDBJ databases">
        <title>Comparative genome analyses of four rice-infecting Rhizoctonia solani isolates reveal extensive enrichment of homogalacturonan modification genes.</title>
        <authorList>
            <person name="Lee D.-Y."/>
            <person name="Jeon J."/>
            <person name="Kim K.-T."/>
            <person name="Cheong K."/>
            <person name="Song H."/>
            <person name="Choi G."/>
            <person name="Ko J."/>
            <person name="Opiyo S.O."/>
            <person name="Zuo S."/>
            <person name="Madhav S."/>
            <person name="Lee Y.-H."/>
            <person name="Wang G.-L."/>
        </authorList>
    </citation>
    <scope>NUCLEOTIDE SEQUENCE</scope>
    <source>
        <strain evidence="9">AG1-IA YN-7</strain>
    </source>
</reference>
<dbReference type="InterPro" id="IPR001138">
    <property type="entry name" value="Zn2Cys6_DnaBD"/>
</dbReference>
<dbReference type="Pfam" id="PF00172">
    <property type="entry name" value="Zn_clus"/>
    <property type="match status" value="1"/>
</dbReference>
<keyword evidence="9" id="KW-0238">DNA-binding</keyword>
<feature type="compositionally biased region" description="Polar residues" evidence="7">
    <location>
        <begin position="253"/>
        <end position="269"/>
    </location>
</feature>
<evidence type="ECO:0000256" key="6">
    <source>
        <dbReference type="ARBA" id="ARBA00023242"/>
    </source>
</evidence>
<dbReference type="GO" id="GO:0000981">
    <property type="term" value="F:DNA-binding transcription factor activity, RNA polymerase II-specific"/>
    <property type="evidence" value="ECO:0007669"/>
    <property type="project" value="InterPro"/>
</dbReference>
<dbReference type="CDD" id="cd12148">
    <property type="entry name" value="fungal_TF_MHR"/>
    <property type="match status" value="1"/>
</dbReference>
<dbReference type="InterPro" id="IPR050815">
    <property type="entry name" value="TF_fung"/>
</dbReference>
<dbReference type="GO" id="GO:0005634">
    <property type="term" value="C:nucleus"/>
    <property type="evidence" value="ECO:0007669"/>
    <property type="project" value="UniProtKB-SubCell"/>
</dbReference>
<keyword evidence="6" id="KW-0539">Nucleus</keyword>
<organism evidence="9 10">
    <name type="scientific">Rhizoctonia solani</name>
    <dbReference type="NCBI Taxonomy" id="456999"/>
    <lineage>
        <taxon>Eukaryota</taxon>
        <taxon>Fungi</taxon>
        <taxon>Dikarya</taxon>
        <taxon>Basidiomycota</taxon>
        <taxon>Agaricomycotina</taxon>
        <taxon>Agaricomycetes</taxon>
        <taxon>Cantharellales</taxon>
        <taxon>Ceratobasidiaceae</taxon>
        <taxon>Rhizoctonia</taxon>
    </lineage>
</organism>
<feature type="domain" description="Zn(2)-C6 fungal-type" evidence="8">
    <location>
        <begin position="76"/>
        <end position="99"/>
    </location>
</feature>
<feature type="region of interest" description="Disordered" evidence="7">
    <location>
        <begin position="1172"/>
        <end position="1195"/>
    </location>
</feature>
<evidence type="ECO:0000256" key="5">
    <source>
        <dbReference type="ARBA" id="ARBA00023163"/>
    </source>
</evidence>
<comment type="similarity">
    <text evidence="2">Belongs to the IWR1/SLC7A6OS family.</text>
</comment>
<dbReference type="InterPro" id="IPR036864">
    <property type="entry name" value="Zn2-C6_fun-type_DNA-bd_sf"/>
</dbReference>
<dbReference type="SUPFAM" id="SSF57701">
    <property type="entry name" value="Zn2/Cys6 DNA-binding domain"/>
    <property type="match status" value="1"/>
</dbReference>
<keyword evidence="4" id="KW-0805">Transcription regulation</keyword>
<feature type="region of interest" description="Disordered" evidence="7">
    <location>
        <begin position="157"/>
        <end position="287"/>
    </location>
</feature>
<dbReference type="PROSITE" id="PS50048">
    <property type="entry name" value="ZN2_CY6_FUNGAL_2"/>
    <property type="match status" value="1"/>
</dbReference>
<dbReference type="Proteomes" id="UP000650582">
    <property type="component" value="Unassembled WGS sequence"/>
</dbReference>
<keyword evidence="5" id="KW-0804">Transcription</keyword>
<feature type="compositionally biased region" description="Acidic residues" evidence="7">
    <location>
        <begin position="1239"/>
        <end position="1260"/>
    </location>
</feature>
<name>A0A8H7HAT3_9AGAM</name>
<proteinExistence type="inferred from homology"/>
<feature type="compositionally biased region" description="Polar residues" evidence="7">
    <location>
        <begin position="1115"/>
        <end position="1125"/>
    </location>
</feature>
<feature type="region of interest" description="Disordered" evidence="7">
    <location>
        <begin position="1231"/>
        <end position="1281"/>
    </location>
</feature>
<feature type="compositionally biased region" description="Polar residues" evidence="7">
    <location>
        <begin position="1077"/>
        <end position="1094"/>
    </location>
</feature>
<comment type="subcellular location">
    <subcellularLocation>
        <location evidence="1">Nucleus</location>
    </subcellularLocation>
</comment>
<evidence type="ECO:0000256" key="1">
    <source>
        <dbReference type="ARBA" id="ARBA00004123"/>
    </source>
</evidence>
<evidence type="ECO:0000313" key="9">
    <source>
        <dbReference type="EMBL" id="KAF8679805.1"/>
    </source>
</evidence>
<feature type="compositionally biased region" description="Basic and acidic residues" evidence="7">
    <location>
        <begin position="160"/>
        <end position="172"/>
    </location>
</feature>
<sequence>MMCGEDEPVGAVRLDRSHPPKFDIATHTGFTGHTYSLWPPSAHSAPRPDQQAVLRPPILMPKPAASSGPALRRNQACQQCRRRKLKCDAGRPHCGTCVRQWNALIAVPPPVGFSHPPAPTCSYDPVEGVPVVPDSIEDPVERIKIIEAQIEDLQNKLQSARREAKQKGHDIGKSPSPPMQLSPEMARSTRGTTSGSDKSKDRSPTIPPQPYLFSSSPASSRPSTSPSVSVSERKHATPYARPRAATRANTATDSSSHTPVRRPPTSSRSLPADYSPQAQPDKDWDPNLPAPNIVAHLVELFFQNDPCASRILHRSSFVASLSLPTTHPEFPPLILIHAICCASSRWASHDAPSRQEKFAEFHAAKTRTILETALRANSTDLAIFQASIILQYWAYAEGRNLDIKFNARPFLEPTPSNTQMEEKRRAWWSLVMFDRYVSLGAWKPSVAEADLMAIELPICTVDFECESLVSPNPQKVHDPSFFLSHPIGYTDSYIILIKATLLFGKVTDYNLTVDSRSSRRSGDPRDSAVFRALDRLVAVDFLQSLPDDYKSCLGAGSTGSMVDADLYLAHVLPYAATISLHNAHIDYSNPGCPSAVRCIQAARSIIRNYFLLNGTLFDTKRLHPFVTVCWYLAAVVLVQLCKRHITTGDRGGEATVWGEIETLKLAMLEFGNISPIGLRQEKLLQETIDDVIQKPVLPANFGLDIPMYTYPLQDLAVSLSEHGSPEGSNSSPSGPGPGKHASTCQNEVSVQAPTVLVYHHMAKIEVEPESDHDDYTVEDKFGIPLSRPSELGEIPHDEQMRLINETGILGRLPAKDEEKLSPLVDSILDTAIMAIPLGTLYIVLDLLVQQQYAQQPTIKEEVGRVVTNVPTNKYKATPLAQLMLFLTAILAGPRMIWLVNKGSWLHVTRQAPPLGTIWIYTIIQLNLMPAVATDASGYIRVILLSSSSTPQASFLIPQSNNMAVTSNEYSRAIFVKRKRVDEPMDALMIDLPSQTKRYRGAGEGQGVFALAETMTEDPSLLDDQKAKDLHKRLAMINQEPRASPKVSSPVAMVMSPPGAPRSAPPPTREYKVLRTTRAPSSAVTSNVAQSSSLPTGAATARAPVPIPIPGQPLPSTSTSTVTDQTEPPEPKFVLYEAVLAGPSIVEQPEEPAPEMQEFQDLLQEYLRVNEISLDAPPPRKPVTSNSATASKKPVDEDEDEVYVWDVFYQRQNLSGDLSIWDGLANVGTLSGLPPTEGDILADEEESDSVKDEADEDSNEEDFYRNDYPDTESESDVTATTSGDDITINFVPFLSASRSTTVKY</sequence>
<feature type="compositionally biased region" description="Low complexity" evidence="7">
    <location>
        <begin position="214"/>
        <end position="230"/>
    </location>
</feature>